<reference evidence="3" key="1">
    <citation type="submission" date="2022-07" db="EMBL/GenBank/DDBJ databases">
        <title>Pseudomonas agronomica sp. nov.: a novel bacterium with biotechnological application in the synthesis of biofertilizers from valorized agricultural residues.</title>
        <authorList>
            <person name="Robas M."/>
            <person name="Fernandez V.M."/>
            <person name="Luna L."/>
            <person name="Provanza A."/>
            <person name="Jimenez P.A."/>
        </authorList>
    </citation>
    <scope>NUCLEOTIDE SEQUENCE</scope>
    <source>
        <strain evidence="3">SAICEU22T</strain>
    </source>
</reference>
<sequence length="478" mass="50268">MKPAEYAEYDALGLAELIASGQVTQAEVRAAALSAIEQLNPRINAVVEVWEDEPAAATGPFAGVPFLVKDLGLTRKGRLNELGSRLAAGCVAEEDSNLMVRLRQAGLITLGRTTTPELAASTTTEAVFSGPTRNPWALGRSAGGSSGGSAAAVAAGLVPAAHATDGGGSIRVPAASTGLFGLKPSRGRISMGPAVDEVWAGLAVHGVVSRTVRDSAALLDATQGAAVGDPFEIAKPQRAYLSEVTREPGSLRIGLLVHPLNATHSVEPIANATRHVAVQLQGMGHNVEEVCLDIGLGWEGFVEMNARFWSANTAAWINAIAAGTGRPIDASTLEPATLSLHRMGTELTATDLLEAMHYRNVVTRSLGNFFCKYDILLSPTLPALPPALGRYNEGQEQLDGKGWMHRVFNHSPFTALANVTGSPSMSVPLAFDPETGLPIGVQFSAGFGREDMLLRLAGQLERALPWTARRPQVWAGKS</sequence>
<evidence type="ECO:0000256" key="1">
    <source>
        <dbReference type="ARBA" id="ARBA00009199"/>
    </source>
</evidence>
<feature type="domain" description="Amidase" evidence="2">
    <location>
        <begin position="31"/>
        <end position="454"/>
    </location>
</feature>
<evidence type="ECO:0000313" key="3">
    <source>
        <dbReference type="EMBL" id="MCW1243184.1"/>
    </source>
</evidence>
<dbReference type="InterPro" id="IPR020556">
    <property type="entry name" value="Amidase_CS"/>
</dbReference>
<evidence type="ECO:0000259" key="2">
    <source>
        <dbReference type="Pfam" id="PF01425"/>
    </source>
</evidence>
<dbReference type="SUPFAM" id="SSF75304">
    <property type="entry name" value="Amidase signature (AS) enzymes"/>
    <property type="match status" value="1"/>
</dbReference>
<dbReference type="EMBL" id="JAOSHO010000010">
    <property type="protein sequence ID" value="MCW1243184.1"/>
    <property type="molecule type" value="Genomic_DNA"/>
</dbReference>
<evidence type="ECO:0000313" key="4">
    <source>
        <dbReference type="Proteomes" id="UP001061999"/>
    </source>
</evidence>
<gene>
    <name evidence="3" type="ORF">OC610_02085</name>
</gene>
<organism evidence="3 4">
    <name type="scientific">Pseudomonas agronomica</name>
    <dbReference type="NCBI Taxonomy" id="2979328"/>
    <lineage>
        <taxon>Bacteria</taxon>
        <taxon>Pseudomonadati</taxon>
        <taxon>Pseudomonadota</taxon>
        <taxon>Gammaproteobacteria</taxon>
        <taxon>Pseudomonadales</taxon>
        <taxon>Pseudomonadaceae</taxon>
        <taxon>Pseudomonas</taxon>
    </lineage>
</organism>
<dbReference type="Gene3D" id="3.90.1300.10">
    <property type="entry name" value="Amidase signature (AS) domain"/>
    <property type="match status" value="1"/>
</dbReference>
<dbReference type="Proteomes" id="UP001061999">
    <property type="component" value="Unassembled WGS sequence"/>
</dbReference>
<accession>A0ABT3F273</accession>
<dbReference type="Pfam" id="PF01425">
    <property type="entry name" value="Amidase"/>
    <property type="match status" value="1"/>
</dbReference>
<dbReference type="InterPro" id="IPR036928">
    <property type="entry name" value="AS_sf"/>
</dbReference>
<keyword evidence="4" id="KW-1185">Reference proteome</keyword>
<comment type="caution">
    <text evidence="3">The sequence shown here is derived from an EMBL/GenBank/DDBJ whole genome shotgun (WGS) entry which is preliminary data.</text>
</comment>
<dbReference type="PROSITE" id="PS00571">
    <property type="entry name" value="AMIDASES"/>
    <property type="match status" value="1"/>
</dbReference>
<proteinExistence type="inferred from homology"/>
<dbReference type="InterPro" id="IPR000120">
    <property type="entry name" value="Amidase"/>
</dbReference>
<dbReference type="InterPro" id="IPR023631">
    <property type="entry name" value="Amidase_dom"/>
</dbReference>
<name>A0ABT3F273_9PSED</name>
<comment type="similarity">
    <text evidence="1">Belongs to the amidase family.</text>
</comment>
<dbReference type="PANTHER" id="PTHR11895:SF7">
    <property type="entry name" value="GLUTAMYL-TRNA(GLN) AMIDOTRANSFERASE SUBUNIT A, MITOCHONDRIAL"/>
    <property type="match status" value="1"/>
</dbReference>
<dbReference type="RefSeq" id="WP_264426312.1">
    <property type="nucleotide sequence ID" value="NZ_JAOSHO010000010.1"/>
</dbReference>
<dbReference type="PANTHER" id="PTHR11895">
    <property type="entry name" value="TRANSAMIDASE"/>
    <property type="match status" value="1"/>
</dbReference>
<protein>
    <submittedName>
        <fullName evidence="3">Amidase</fullName>
    </submittedName>
</protein>